<dbReference type="Proteomes" id="UP000198534">
    <property type="component" value="Unassembled WGS sequence"/>
</dbReference>
<dbReference type="STRING" id="1048340.SAMN05444487_106186"/>
<protein>
    <submittedName>
        <fullName evidence="1">Spore germination protein gerPA/gerPF</fullName>
    </submittedName>
</protein>
<keyword evidence="2" id="KW-1185">Reference proteome</keyword>
<evidence type="ECO:0000313" key="2">
    <source>
        <dbReference type="Proteomes" id="UP000198534"/>
    </source>
</evidence>
<dbReference type="Pfam" id="PF10676">
    <property type="entry name" value="gerPA"/>
    <property type="match status" value="1"/>
</dbReference>
<organism evidence="1 2">
    <name type="scientific">Marininema mesophilum</name>
    <dbReference type="NCBI Taxonomy" id="1048340"/>
    <lineage>
        <taxon>Bacteria</taxon>
        <taxon>Bacillati</taxon>
        <taxon>Bacillota</taxon>
        <taxon>Bacilli</taxon>
        <taxon>Bacillales</taxon>
        <taxon>Thermoactinomycetaceae</taxon>
        <taxon>Marininema</taxon>
    </lineage>
</organism>
<reference evidence="1 2" key="1">
    <citation type="submission" date="2016-10" db="EMBL/GenBank/DDBJ databases">
        <authorList>
            <person name="de Groot N.N."/>
        </authorList>
    </citation>
    <scope>NUCLEOTIDE SEQUENCE [LARGE SCALE GENOMIC DNA]</scope>
    <source>
        <strain evidence="1 2">DSM 45610</strain>
    </source>
</reference>
<name>A0A1H2WPP7_9BACL</name>
<proteinExistence type="predicted"/>
<dbReference type="InterPro" id="IPR019618">
    <property type="entry name" value="Spore_germination_GerPA"/>
</dbReference>
<accession>A0A1H2WPP7</accession>
<dbReference type="RefSeq" id="WP_091738852.1">
    <property type="nucleotide sequence ID" value="NZ_FNNQ01000006.1"/>
</dbReference>
<dbReference type="AlphaFoldDB" id="A0A1H2WPP7"/>
<dbReference type="EMBL" id="FNNQ01000006">
    <property type="protein sequence ID" value="SDW81969.1"/>
    <property type="molecule type" value="Genomic_DNA"/>
</dbReference>
<evidence type="ECO:0000313" key="1">
    <source>
        <dbReference type="EMBL" id="SDW81969.1"/>
    </source>
</evidence>
<gene>
    <name evidence="1" type="ORF">SAMN05444487_106186</name>
</gene>
<dbReference type="OrthoDB" id="2899658at2"/>
<sequence length="67" mass="6960">MGTLNNIFNLKIQSVSGPGSMNFGNSFNVGAESNEKAVGGSQLIGDFGNNLTVEANGNLDNDLIDQV</sequence>